<sequence>MDASAMAPASPQSPTSLSMHPPGYVSTLAQNAASSSSTVHPTMPTRSEPRYSSPSARSDATSHARFIVIDGDSEVYTDEQRVEAEVEQRYARGERPHLLYFDTLTSALHGRAKKKRRHAVSARTRGTIFDSESLTSVDRLTTRTSRQEECDRIDHERQEMVIRRAGELRQQLEDASLEAGVYSRTEEEVAADDIWAPLQETEQPDPGDTDDSDWEDERVEMVVICGDTRRRRRHATLDKEERARRCQEAWQADMTHLTHAYLQYKHALVPDDNNSIPGVAWSIATLGVRELEWARPFVQREGQSANTVLLHHGLLGASPVSPSIAFTTELLELYHQLRRHQPSFSVQAMVKTLCSIHNLSYRHTYRQQFSDCFDAYLAILRAVQLQTDAALGRGFDWLVKSQCAACVNKIPEEEVLCPTMLHAMDGNESLKRVTGWGHTDKREFHSAFLISSGDVDKFKDDVKHRTQGPRGEDRSSSDEKKACTADGHWKTANASTISTETFDECGAFVSVCRHHLVRTFCPMIRSGELAKYGLATVNRLLDLFGSGQGIGYDIGCTHRTTIASSTLGEKAKALGLDITVDAFHGYAHHRRCQLKNHPLFREGYGLEDLATCERVFSASNSVARLVRHASKFHYGQFIDLHFRNGIALGKRYTKVTTRYSGA</sequence>
<feature type="region of interest" description="Disordered" evidence="1">
    <location>
        <begin position="460"/>
        <end position="482"/>
    </location>
</feature>
<dbReference type="Proteomes" id="UP000007431">
    <property type="component" value="Unassembled WGS sequence"/>
</dbReference>
<dbReference type="PANTHER" id="PTHR33096">
    <property type="entry name" value="CXC2 DOMAIN-CONTAINING PROTEIN"/>
    <property type="match status" value="1"/>
</dbReference>
<feature type="non-terminal residue" evidence="2">
    <location>
        <position position="662"/>
    </location>
</feature>
<organism evidence="3">
    <name type="scientific">Schizophyllum commune (strain H4-8 / FGSC 9210)</name>
    <name type="common">Split gill fungus</name>
    <dbReference type="NCBI Taxonomy" id="578458"/>
    <lineage>
        <taxon>Eukaryota</taxon>
        <taxon>Fungi</taxon>
        <taxon>Dikarya</taxon>
        <taxon>Basidiomycota</taxon>
        <taxon>Agaricomycotina</taxon>
        <taxon>Agaricomycetes</taxon>
        <taxon>Agaricomycetidae</taxon>
        <taxon>Agaricales</taxon>
        <taxon>Schizophyllaceae</taxon>
        <taxon>Schizophyllum</taxon>
    </lineage>
</organism>
<evidence type="ECO:0000313" key="3">
    <source>
        <dbReference type="Proteomes" id="UP000007431"/>
    </source>
</evidence>
<dbReference type="KEGG" id="scm:SCHCO_01084787"/>
<dbReference type="STRING" id="578458.D8PUK7"/>
<feature type="compositionally biased region" description="Polar residues" evidence="1">
    <location>
        <begin position="27"/>
        <end position="40"/>
    </location>
</feature>
<feature type="compositionally biased region" description="Low complexity" evidence="1">
    <location>
        <begin position="1"/>
        <end position="16"/>
    </location>
</feature>
<dbReference type="AlphaFoldDB" id="D8PUK7"/>
<proteinExistence type="predicted"/>
<evidence type="ECO:0000256" key="1">
    <source>
        <dbReference type="SAM" id="MobiDB-lite"/>
    </source>
</evidence>
<dbReference type="GeneID" id="9594933"/>
<feature type="region of interest" description="Disordered" evidence="1">
    <location>
        <begin position="194"/>
        <end position="215"/>
    </location>
</feature>
<accession>D8PUK7</accession>
<evidence type="ECO:0008006" key="4">
    <source>
        <dbReference type="Google" id="ProtNLM"/>
    </source>
</evidence>
<feature type="compositionally biased region" description="Acidic residues" evidence="1">
    <location>
        <begin position="202"/>
        <end position="215"/>
    </location>
</feature>
<dbReference type="HOGENOM" id="CLU_414555_0_0_1"/>
<protein>
    <recommendedName>
        <fullName evidence="4">CxC1-like cysteine cluster associated with KDZ transposases domain-containing protein</fullName>
    </recommendedName>
</protein>
<evidence type="ECO:0000313" key="2">
    <source>
        <dbReference type="EMBL" id="EFJ01426.1"/>
    </source>
</evidence>
<dbReference type="RefSeq" id="XP_003036328.1">
    <property type="nucleotide sequence ID" value="XM_003036282.1"/>
</dbReference>
<dbReference type="PANTHER" id="PTHR33096:SF1">
    <property type="entry name" value="CXC1-LIKE CYSTEINE CLUSTER ASSOCIATED WITH KDZ TRANSPOSASES DOMAIN-CONTAINING PROTEIN"/>
    <property type="match status" value="1"/>
</dbReference>
<feature type="compositionally biased region" description="Polar residues" evidence="1">
    <location>
        <begin position="50"/>
        <end position="61"/>
    </location>
</feature>
<dbReference type="EMBL" id="GL377303">
    <property type="protein sequence ID" value="EFJ01426.1"/>
    <property type="molecule type" value="Genomic_DNA"/>
</dbReference>
<name>D8PUK7_SCHCM</name>
<dbReference type="InterPro" id="IPR040521">
    <property type="entry name" value="KDZ"/>
</dbReference>
<dbReference type="OrthoDB" id="2505969at2759"/>
<keyword evidence="3" id="KW-1185">Reference proteome</keyword>
<feature type="region of interest" description="Disordered" evidence="1">
    <location>
        <begin position="1"/>
        <end position="63"/>
    </location>
</feature>
<gene>
    <name evidence="2" type="ORF">SCHCODRAFT_106267</name>
</gene>
<dbReference type="eggNOG" id="ENOG502SKEZ">
    <property type="taxonomic scope" value="Eukaryota"/>
</dbReference>
<dbReference type="InParanoid" id="D8PUK7"/>
<dbReference type="Pfam" id="PF18758">
    <property type="entry name" value="KDZ"/>
    <property type="match status" value="1"/>
</dbReference>
<dbReference type="VEuPathDB" id="FungiDB:SCHCODRAFT_01084787"/>
<reference evidence="2 3" key="1">
    <citation type="journal article" date="2010" name="Nat. Biotechnol.">
        <title>Genome sequence of the model mushroom Schizophyllum commune.</title>
        <authorList>
            <person name="Ohm R.A."/>
            <person name="de Jong J.F."/>
            <person name="Lugones L.G."/>
            <person name="Aerts A."/>
            <person name="Kothe E."/>
            <person name="Stajich J.E."/>
            <person name="de Vries R.P."/>
            <person name="Record E."/>
            <person name="Levasseur A."/>
            <person name="Baker S.E."/>
            <person name="Bartholomew K.A."/>
            <person name="Coutinho P.M."/>
            <person name="Erdmann S."/>
            <person name="Fowler T.J."/>
            <person name="Gathman A.C."/>
            <person name="Lombard V."/>
            <person name="Henrissat B."/>
            <person name="Knabe N."/>
            <person name="Kuees U."/>
            <person name="Lilly W.W."/>
            <person name="Lindquist E."/>
            <person name="Lucas S."/>
            <person name="Magnuson J.K."/>
            <person name="Piumi F."/>
            <person name="Raudaskoski M."/>
            <person name="Salamov A."/>
            <person name="Schmutz J."/>
            <person name="Schwarze F.W.M.R."/>
            <person name="vanKuyk P.A."/>
            <person name="Horton J.S."/>
            <person name="Grigoriev I.V."/>
            <person name="Woesten H.A.B."/>
        </authorList>
    </citation>
    <scope>NUCLEOTIDE SEQUENCE [LARGE SCALE GENOMIC DNA]</scope>
    <source>
        <strain evidence="3">H4-8 / FGSC 9210</strain>
    </source>
</reference>